<organism evidence="1">
    <name type="scientific">Homo sapiens</name>
    <name type="common">Human</name>
    <dbReference type="NCBI Taxonomy" id="9606"/>
    <lineage>
        <taxon>Eukaryota</taxon>
        <taxon>Metazoa</taxon>
        <taxon>Chordata</taxon>
        <taxon>Craniata</taxon>
        <taxon>Vertebrata</taxon>
        <taxon>Euteleostomi</taxon>
        <taxon>Mammalia</taxon>
        <taxon>Eutheria</taxon>
        <taxon>Euarchontoglires</taxon>
        <taxon>Primates</taxon>
        <taxon>Haplorrhini</taxon>
        <taxon>Catarrhini</taxon>
        <taxon>Hominidae</taxon>
        <taxon>Homo</taxon>
    </lineage>
</organism>
<accession>L8EC52</accession>
<dbReference type="ChiTaRS" id="SGCA">
    <property type="organism name" value="human"/>
</dbReference>
<protein>
    <submittedName>
        <fullName evidence="1">Alternative protein SGCA</fullName>
    </submittedName>
</protein>
<sequence length="61" mass="7007">MRCPPQVMGSWSMTRSSAHPLRPQTVTSWWMLWSPSWCPCWWPCFSPCCWPMSCAAGGREG</sequence>
<gene>
    <name evidence="1" type="primary">SGCA</name>
</gene>
<name>L8EC52_HUMAN</name>
<evidence type="ECO:0000313" key="1">
    <source>
        <dbReference type="EMBL" id="CCQ42962.1"/>
    </source>
</evidence>
<reference evidence="1" key="1">
    <citation type="journal article" date="2013" name="PLoS ONE">
        <title>Direct detection of alternative open reading frames translation products in human significantly expands the proteome.</title>
        <authorList>
            <person name="Vanderperre B."/>
            <person name="Lucier J.-F."/>
            <person name="Motard J."/>
            <person name="Tremblay G."/>
            <person name="Vanderperre S."/>
            <person name="Wisztorski M."/>
            <person name="Salzet M."/>
            <person name="Boisvert F.-M."/>
            <person name="Roucou X."/>
        </authorList>
    </citation>
    <scope>NUCLEOTIDE SEQUENCE</scope>
</reference>
<dbReference type="EMBL" id="HF583465">
    <property type="protein sequence ID" value="CCQ42962.1"/>
    <property type="molecule type" value="Genomic_DNA"/>
</dbReference>
<proteinExistence type="predicted"/>
<dbReference type="OrthoDB" id="10019906at2759"/>
<dbReference type="AlphaFoldDB" id="L8EC52"/>